<dbReference type="PANTHER" id="PTHR45644:SF56">
    <property type="entry name" value="AAA ATPASE, PUTATIVE (AFU_ORTHOLOGUE AFUA_2G12920)-RELATED"/>
    <property type="match status" value="1"/>
</dbReference>
<sequence length="353" mass="39553">MYRVNESEAILSSAAASLSSGLNFSISDLDLGRETVGSEDGEESELDSYRLLIKSMRAGCTQDEARLLENIVDLREVPDDYSHVHFSPTVIQALETNIHRSLVRRSEFTYGVLKHHQLTGAVLFGPPGTGKTLISQAVAKKCQLNMLSIAAGDIFHKGWGDDEKAIRAAFSLARKLHPCIMFVDEADGILGKRLEGDLKFVRSMLSEFLREWDGAMEGKDRRPFVLLATNMPWNLDPAVLRRAPVRILIDVPTLEDRKGILSILLREETLGEGLTVDGIARLTRSFSGSDLKNLCVSATMRCIQEQVPDENGNYPDRRVLYRSHFDFAFRYVKPSGSDMFMARKLLEFQRNGI</sequence>
<dbReference type="InterPro" id="IPR003959">
    <property type="entry name" value="ATPase_AAA_core"/>
</dbReference>
<dbReference type="OrthoDB" id="39734at2759"/>
<dbReference type="STRING" id="41688.A0A2N3N6E7"/>
<comment type="caution">
    <text evidence="6">The sequence shown here is derived from an EMBL/GenBank/DDBJ whole genome shotgun (WGS) entry which is preliminary data.</text>
</comment>
<evidence type="ECO:0000256" key="1">
    <source>
        <dbReference type="ARBA" id="ARBA00004572"/>
    </source>
</evidence>
<dbReference type="GO" id="GO:0016887">
    <property type="term" value="F:ATP hydrolysis activity"/>
    <property type="evidence" value="ECO:0007669"/>
    <property type="project" value="InterPro"/>
</dbReference>
<comment type="subcellular location">
    <subcellularLocation>
        <location evidence="1">Mitochondrion outer membrane</location>
        <topology evidence="1">Single-pass membrane protein</topology>
    </subcellularLocation>
</comment>
<dbReference type="GO" id="GO:0005524">
    <property type="term" value="F:ATP binding"/>
    <property type="evidence" value="ECO:0007669"/>
    <property type="project" value="UniProtKB-KW"/>
</dbReference>
<dbReference type="InParanoid" id="A0A2N3N6E7"/>
<dbReference type="Gene3D" id="1.10.8.60">
    <property type="match status" value="1"/>
</dbReference>
<dbReference type="SUPFAM" id="SSF52540">
    <property type="entry name" value="P-loop containing nucleoside triphosphate hydrolases"/>
    <property type="match status" value="1"/>
</dbReference>
<gene>
    <name evidence="6" type="ORF">jhhlp_006632</name>
</gene>
<dbReference type="Proteomes" id="UP000233524">
    <property type="component" value="Unassembled WGS sequence"/>
</dbReference>
<keyword evidence="7" id="KW-1185">Reference proteome</keyword>
<reference evidence="6 7" key="1">
    <citation type="journal article" date="2017" name="G3 (Bethesda)">
        <title>First Draft Genome Sequence of the Pathogenic Fungus Lomentospora prolificans (Formerly Scedosporium prolificans).</title>
        <authorList>
            <person name="Luo R."/>
            <person name="Zimin A."/>
            <person name="Workman R."/>
            <person name="Fan Y."/>
            <person name="Pertea G."/>
            <person name="Grossman N."/>
            <person name="Wear M.P."/>
            <person name="Jia B."/>
            <person name="Miller H."/>
            <person name="Casadevall A."/>
            <person name="Timp W."/>
            <person name="Zhang S.X."/>
            <person name="Salzberg S.L."/>
        </authorList>
    </citation>
    <scope>NUCLEOTIDE SEQUENCE [LARGE SCALE GENOMIC DNA]</scope>
    <source>
        <strain evidence="6 7">JHH-5317</strain>
    </source>
</reference>
<dbReference type="AlphaFoldDB" id="A0A2N3N6E7"/>
<dbReference type="VEuPathDB" id="FungiDB:jhhlp_006632"/>
<dbReference type="EMBL" id="NLAX01000701">
    <property type="protein sequence ID" value="PKS08020.1"/>
    <property type="molecule type" value="Genomic_DNA"/>
</dbReference>
<evidence type="ECO:0000256" key="3">
    <source>
        <dbReference type="ARBA" id="ARBA00022787"/>
    </source>
</evidence>
<dbReference type="InterPro" id="IPR003593">
    <property type="entry name" value="AAA+_ATPase"/>
</dbReference>
<keyword evidence="3" id="KW-0472">Membrane</keyword>
<evidence type="ECO:0000256" key="2">
    <source>
        <dbReference type="ARBA" id="ARBA00022741"/>
    </source>
</evidence>
<dbReference type="SMART" id="SM00382">
    <property type="entry name" value="AAA"/>
    <property type="match status" value="1"/>
</dbReference>
<keyword evidence="2" id="KW-0547">Nucleotide-binding</keyword>
<keyword evidence="3" id="KW-0496">Mitochondrion</keyword>
<dbReference type="InterPro" id="IPR051701">
    <property type="entry name" value="Mito_OM_Translocase_MSP1"/>
</dbReference>
<evidence type="ECO:0000259" key="5">
    <source>
        <dbReference type="SMART" id="SM00382"/>
    </source>
</evidence>
<dbReference type="Pfam" id="PF17862">
    <property type="entry name" value="AAA_lid_3"/>
    <property type="match status" value="1"/>
</dbReference>
<evidence type="ECO:0000313" key="7">
    <source>
        <dbReference type="Proteomes" id="UP000233524"/>
    </source>
</evidence>
<dbReference type="InterPro" id="IPR041569">
    <property type="entry name" value="AAA_lid_3"/>
</dbReference>
<dbReference type="GO" id="GO:0005741">
    <property type="term" value="C:mitochondrial outer membrane"/>
    <property type="evidence" value="ECO:0007669"/>
    <property type="project" value="UniProtKB-SubCell"/>
</dbReference>
<feature type="domain" description="AAA+ ATPase" evidence="5">
    <location>
        <begin position="117"/>
        <end position="255"/>
    </location>
</feature>
<protein>
    <recommendedName>
        <fullName evidence="5">AAA+ ATPase domain-containing protein</fullName>
    </recommendedName>
</protein>
<dbReference type="Gene3D" id="3.40.50.300">
    <property type="entry name" value="P-loop containing nucleotide triphosphate hydrolases"/>
    <property type="match status" value="1"/>
</dbReference>
<name>A0A2N3N6E7_9PEZI</name>
<keyword evidence="3" id="KW-1000">Mitochondrion outer membrane</keyword>
<dbReference type="Pfam" id="PF00004">
    <property type="entry name" value="AAA"/>
    <property type="match status" value="1"/>
</dbReference>
<evidence type="ECO:0000313" key="6">
    <source>
        <dbReference type="EMBL" id="PKS08020.1"/>
    </source>
</evidence>
<evidence type="ECO:0000256" key="4">
    <source>
        <dbReference type="ARBA" id="ARBA00022840"/>
    </source>
</evidence>
<organism evidence="6 7">
    <name type="scientific">Lomentospora prolificans</name>
    <dbReference type="NCBI Taxonomy" id="41688"/>
    <lineage>
        <taxon>Eukaryota</taxon>
        <taxon>Fungi</taxon>
        <taxon>Dikarya</taxon>
        <taxon>Ascomycota</taxon>
        <taxon>Pezizomycotina</taxon>
        <taxon>Sordariomycetes</taxon>
        <taxon>Hypocreomycetidae</taxon>
        <taxon>Microascales</taxon>
        <taxon>Microascaceae</taxon>
        <taxon>Lomentospora</taxon>
    </lineage>
</organism>
<keyword evidence="4" id="KW-0067">ATP-binding</keyword>
<dbReference type="PANTHER" id="PTHR45644">
    <property type="entry name" value="AAA ATPASE, PUTATIVE (AFU_ORTHOLOGUE AFUA_2G12920)-RELATED-RELATED"/>
    <property type="match status" value="1"/>
</dbReference>
<accession>A0A2N3N6E7</accession>
<dbReference type="InterPro" id="IPR027417">
    <property type="entry name" value="P-loop_NTPase"/>
</dbReference>
<proteinExistence type="predicted"/>